<comment type="caution">
    <text evidence="2">The sequence shown here is derived from an EMBL/GenBank/DDBJ whole genome shotgun (WGS) entry which is preliminary data.</text>
</comment>
<keyword evidence="1" id="KW-0732">Signal</keyword>
<protein>
    <submittedName>
        <fullName evidence="2">DUF3613 domain-containing protein</fullName>
    </submittedName>
</protein>
<dbReference type="EMBL" id="PJRP01000003">
    <property type="protein sequence ID" value="PLQ00913.1"/>
    <property type="molecule type" value="Genomic_DNA"/>
</dbReference>
<feature type="chain" id="PRO_5014794867" evidence="1">
    <location>
        <begin position="28"/>
        <end position="111"/>
    </location>
</feature>
<name>A0A2N5CFB2_9BURK</name>
<dbReference type="Pfam" id="PF12266">
    <property type="entry name" value="DUF3613"/>
    <property type="match status" value="1"/>
</dbReference>
<dbReference type="RefSeq" id="WP_101681474.1">
    <property type="nucleotide sequence ID" value="NZ_PJRP01000003.1"/>
</dbReference>
<dbReference type="Proteomes" id="UP000234341">
    <property type="component" value="Unassembled WGS sequence"/>
</dbReference>
<gene>
    <name evidence="2" type="ORF">CYJ10_10880</name>
</gene>
<dbReference type="AlphaFoldDB" id="A0A2N5CFB2"/>
<reference evidence="2 3" key="1">
    <citation type="submission" date="2017-12" db="EMBL/GenBank/DDBJ databases">
        <title>Genome sequence of the active heterotrophic nitrifier-denitrifier, Cupriavidus pauculus UM1.</title>
        <authorList>
            <person name="Putonti C."/>
            <person name="Castignetti D."/>
        </authorList>
    </citation>
    <scope>NUCLEOTIDE SEQUENCE [LARGE SCALE GENOMIC DNA]</scope>
    <source>
        <strain evidence="2 3">UM1</strain>
    </source>
</reference>
<organism evidence="2 3">
    <name type="scientific">Cupriavidus pauculus</name>
    <dbReference type="NCBI Taxonomy" id="82633"/>
    <lineage>
        <taxon>Bacteria</taxon>
        <taxon>Pseudomonadati</taxon>
        <taxon>Pseudomonadota</taxon>
        <taxon>Betaproteobacteria</taxon>
        <taxon>Burkholderiales</taxon>
        <taxon>Burkholderiaceae</taxon>
        <taxon>Cupriavidus</taxon>
    </lineage>
</organism>
<proteinExistence type="predicted"/>
<accession>A0A2N5CFB2</accession>
<feature type="signal peptide" evidence="1">
    <location>
        <begin position="1"/>
        <end position="27"/>
    </location>
</feature>
<evidence type="ECO:0000313" key="3">
    <source>
        <dbReference type="Proteomes" id="UP000234341"/>
    </source>
</evidence>
<dbReference type="InterPro" id="IPR022053">
    <property type="entry name" value="DUF3613"/>
</dbReference>
<evidence type="ECO:0000256" key="1">
    <source>
        <dbReference type="SAM" id="SignalP"/>
    </source>
</evidence>
<dbReference type="OrthoDB" id="8797260at2"/>
<sequence length="111" mass="11590">MIRSPFAPRVVLLATLCALAAAAPAVAQQPPAPTEARPNDVAVGDTTRNVLDIQRNGSQAGPMQPLTGDQATLGYARYMRSFTHPLPEFFSTISTGSPLRGGAGSQPMNGQ</sequence>
<evidence type="ECO:0000313" key="2">
    <source>
        <dbReference type="EMBL" id="PLQ00913.1"/>
    </source>
</evidence>